<reference evidence="2" key="1">
    <citation type="journal article" date="2014" name="Proc. Natl. Acad. Sci. U.S.A.">
        <title>Extensive sampling of basidiomycete genomes demonstrates inadequacy of the white-rot/brown-rot paradigm for wood decay fungi.</title>
        <authorList>
            <person name="Riley R."/>
            <person name="Salamov A.A."/>
            <person name="Brown D.W."/>
            <person name="Nagy L.G."/>
            <person name="Floudas D."/>
            <person name="Held B.W."/>
            <person name="Levasseur A."/>
            <person name="Lombard V."/>
            <person name="Morin E."/>
            <person name="Otillar R."/>
            <person name="Lindquist E.A."/>
            <person name="Sun H."/>
            <person name="LaButti K.M."/>
            <person name="Schmutz J."/>
            <person name="Jabbour D."/>
            <person name="Luo H."/>
            <person name="Baker S.E."/>
            <person name="Pisabarro A.G."/>
            <person name="Walton J.D."/>
            <person name="Blanchette R.A."/>
            <person name="Henrissat B."/>
            <person name="Martin F."/>
            <person name="Cullen D."/>
            <person name="Hibbett D.S."/>
            <person name="Grigoriev I.V."/>
        </authorList>
    </citation>
    <scope>NUCLEOTIDE SEQUENCE [LARGE SCALE GENOMIC DNA]</scope>
    <source>
        <strain evidence="2">FD-172 SS1</strain>
    </source>
</reference>
<protein>
    <submittedName>
        <fullName evidence="1">Uncharacterized protein</fullName>
    </submittedName>
</protein>
<evidence type="ECO:0000313" key="2">
    <source>
        <dbReference type="Proteomes" id="UP000027195"/>
    </source>
</evidence>
<dbReference type="AlphaFoldDB" id="A0A067MXL5"/>
<dbReference type="HOGENOM" id="CLU_022942_0_0_1"/>
<sequence length="567" mass="63213">MQHHSDFDMLHSQPRQLQNQNLQEQAASAVTEQPTTLSQKSRQLLDQFVASVESDRNLEIIPCSAIDNLEREIEHLNAVIAHISAKVTQVRKRRNKLVPINTIFSKEILSYIFQAGAREDIDNTAAPFPHFSATASHVCQLWRSVALTTPALWSLFSYMTPTELTRRARGIPLDLVIHLDIFTPIALSNIAATKFPRACSIRIVVPCSPLAETFDTSWLAGAPAPCLSKFLITTTEARPRTVPRFELPSCPFRGQYPSLREISITSTVIPWDTPLLSGLQVLWLDGIEGLDCSVDVITLISILQSCPKLETLLLYEAGPKAASDSAMIPTAFLPALRSLTWINERFAASFQLLNHIVIPRIATITLSTLFFGRNISHRNDGDIPAGFGTLLQVVLSSCRELKLLAYTYRSRAGTFGDFKTDCIDYDTEDNRVNFSLIRDDGKIENVMDVIRLHSPVQIQSIILHNIEASASESLVRLLRALPNVEAISFTDCRCQAHLVSALSEESWLHTVRDVSFTRSRIPAEAIISFARSRPLNSLRRLSFHACGVITLATVEMLKSYVLEVVIT</sequence>
<evidence type="ECO:0000313" key="1">
    <source>
        <dbReference type="EMBL" id="KDQ16281.1"/>
    </source>
</evidence>
<proteinExistence type="predicted"/>
<gene>
    <name evidence="1" type="ORF">BOTBODRAFT_54083</name>
</gene>
<dbReference type="InterPro" id="IPR032675">
    <property type="entry name" value="LRR_dom_sf"/>
</dbReference>
<dbReference type="EMBL" id="KL198028">
    <property type="protein sequence ID" value="KDQ16281.1"/>
    <property type="molecule type" value="Genomic_DNA"/>
</dbReference>
<organism evidence="1 2">
    <name type="scientific">Botryobasidium botryosum (strain FD-172 SS1)</name>
    <dbReference type="NCBI Taxonomy" id="930990"/>
    <lineage>
        <taxon>Eukaryota</taxon>
        <taxon>Fungi</taxon>
        <taxon>Dikarya</taxon>
        <taxon>Basidiomycota</taxon>
        <taxon>Agaricomycotina</taxon>
        <taxon>Agaricomycetes</taxon>
        <taxon>Cantharellales</taxon>
        <taxon>Botryobasidiaceae</taxon>
        <taxon>Botryobasidium</taxon>
    </lineage>
</organism>
<dbReference type="OrthoDB" id="3172239at2759"/>
<dbReference type="SUPFAM" id="SSF52047">
    <property type="entry name" value="RNI-like"/>
    <property type="match status" value="1"/>
</dbReference>
<dbReference type="STRING" id="930990.A0A067MXL5"/>
<accession>A0A067MXL5</accession>
<dbReference type="Gene3D" id="3.80.10.10">
    <property type="entry name" value="Ribonuclease Inhibitor"/>
    <property type="match status" value="1"/>
</dbReference>
<dbReference type="Proteomes" id="UP000027195">
    <property type="component" value="Unassembled WGS sequence"/>
</dbReference>
<dbReference type="InParanoid" id="A0A067MXL5"/>
<keyword evidence="2" id="KW-1185">Reference proteome</keyword>
<name>A0A067MXL5_BOTB1</name>